<proteinExistence type="predicted"/>
<protein>
    <submittedName>
        <fullName evidence="1">Uncharacterized protein</fullName>
    </submittedName>
</protein>
<reference evidence="1 2" key="1">
    <citation type="journal article" date="2016" name="Proc. Natl. Acad. Sci. U.S.A.">
        <title>Lipid metabolic changes in an early divergent fungus govern the establishment of a mutualistic symbiosis with endobacteria.</title>
        <authorList>
            <person name="Lastovetsky O.A."/>
            <person name="Gaspar M.L."/>
            <person name="Mondo S.J."/>
            <person name="LaButti K.M."/>
            <person name="Sandor L."/>
            <person name="Grigoriev I.V."/>
            <person name="Henry S.A."/>
            <person name="Pawlowska T.E."/>
        </authorList>
    </citation>
    <scope>NUCLEOTIDE SEQUENCE [LARGE SCALE GENOMIC DNA]</scope>
    <source>
        <strain evidence="1 2">ATCC 11559</strain>
    </source>
</reference>
<name>A0A1X0S517_RHIZD</name>
<sequence>MEMVIQNLTYHPSSWNCSTNKFAIRFQTKEVENKEDRYKHRYAAEVASEPSEELDSINTNGDDITALFENAAKKALGLPQSHKYLEEQPEEDKHLAISLQKLLERYLIQQSFNAQPQDLDMETTTTDSCRVHEVTHEDVRCLGTVQYQTTLGIEQINSNI</sequence>
<gene>
    <name evidence="1" type="ORF">BCV71DRAFT_262993</name>
</gene>
<evidence type="ECO:0000313" key="1">
    <source>
        <dbReference type="EMBL" id="ORE19403.1"/>
    </source>
</evidence>
<dbReference type="EMBL" id="KV921311">
    <property type="protein sequence ID" value="ORE19403.1"/>
    <property type="molecule type" value="Genomic_DNA"/>
</dbReference>
<dbReference type="AlphaFoldDB" id="A0A1X0S517"/>
<accession>A0A1X0S517</accession>
<dbReference type="Proteomes" id="UP000242381">
    <property type="component" value="Unassembled WGS sequence"/>
</dbReference>
<evidence type="ECO:0000313" key="2">
    <source>
        <dbReference type="Proteomes" id="UP000242381"/>
    </source>
</evidence>
<organism evidence="1 2">
    <name type="scientific">Rhizopus microsporus</name>
    <dbReference type="NCBI Taxonomy" id="58291"/>
    <lineage>
        <taxon>Eukaryota</taxon>
        <taxon>Fungi</taxon>
        <taxon>Fungi incertae sedis</taxon>
        <taxon>Mucoromycota</taxon>
        <taxon>Mucoromycotina</taxon>
        <taxon>Mucoromycetes</taxon>
        <taxon>Mucorales</taxon>
        <taxon>Mucorineae</taxon>
        <taxon>Rhizopodaceae</taxon>
        <taxon>Rhizopus</taxon>
    </lineage>
</organism>